<sequence length="378" mass="44230">MDKMKQSRAGGRLEGPSPILPSLNDLFKPETLESQSLYQPESSVSSSFSKVFKIKKVNREGFENLSDISESLSIEEKRRKGRIRAKNSRIRRKNYLVELQNKICALEKENFRLQNLLIAYRREKFENVSSVTQSFAKDMDRIRKKTIQKFIDPTKMQAKEGMQDAIATDFRKSGLKIMENHQNFLDRVFEMLINHPYPTPRFSYWKELGPVYNTDYSLIKKLQRISKFEEPGFIKEHGLTEMDQVIASMSPNKKQFEFLRDVRLKKEFKIKTIYKEGISYLCKAKSLFEKATVELCALTSFLSKCNIFSDSQIINARLKDGFFNKDDSFTGIWQIKVSQKPYHYDMAADEIYGHLAAKLIPREEQQIRFTYNEYSLPS</sequence>
<dbReference type="EMBL" id="CAMPGE010012489">
    <property type="protein sequence ID" value="CAI2371258.1"/>
    <property type="molecule type" value="Genomic_DNA"/>
</dbReference>
<gene>
    <name evidence="3" type="ORF">ECRASSUSDP1_LOCUS12578</name>
</gene>
<accession>A0AAD1UKW7</accession>
<evidence type="ECO:0000313" key="4">
    <source>
        <dbReference type="Proteomes" id="UP001295684"/>
    </source>
</evidence>
<organism evidence="3 4">
    <name type="scientific">Euplotes crassus</name>
    <dbReference type="NCBI Taxonomy" id="5936"/>
    <lineage>
        <taxon>Eukaryota</taxon>
        <taxon>Sar</taxon>
        <taxon>Alveolata</taxon>
        <taxon>Ciliophora</taxon>
        <taxon>Intramacronucleata</taxon>
        <taxon>Spirotrichea</taxon>
        <taxon>Hypotrichia</taxon>
        <taxon>Euplotida</taxon>
        <taxon>Euplotidae</taxon>
        <taxon>Moneuplotes</taxon>
    </lineage>
</organism>
<dbReference type="AlphaFoldDB" id="A0AAD1UKW7"/>
<evidence type="ECO:0000313" key="3">
    <source>
        <dbReference type="EMBL" id="CAI2371258.1"/>
    </source>
</evidence>
<keyword evidence="4" id="KW-1185">Reference proteome</keyword>
<feature type="domain" description="BZIP" evidence="2">
    <location>
        <begin position="72"/>
        <end position="123"/>
    </location>
</feature>
<reference evidence="3" key="1">
    <citation type="submission" date="2023-07" db="EMBL/GenBank/DDBJ databases">
        <authorList>
            <consortium name="AG Swart"/>
            <person name="Singh M."/>
            <person name="Singh A."/>
            <person name="Seah K."/>
            <person name="Emmerich C."/>
        </authorList>
    </citation>
    <scope>NUCLEOTIDE SEQUENCE</scope>
    <source>
        <strain evidence="3">DP1</strain>
    </source>
</reference>
<protein>
    <recommendedName>
        <fullName evidence="2">BZIP domain-containing protein</fullName>
    </recommendedName>
</protein>
<evidence type="ECO:0000256" key="1">
    <source>
        <dbReference type="SAM" id="MobiDB-lite"/>
    </source>
</evidence>
<dbReference type="Gene3D" id="1.20.5.170">
    <property type="match status" value="1"/>
</dbReference>
<comment type="caution">
    <text evidence="3">The sequence shown here is derived from an EMBL/GenBank/DDBJ whole genome shotgun (WGS) entry which is preliminary data.</text>
</comment>
<evidence type="ECO:0000259" key="2">
    <source>
        <dbReference type="Pfam" id="PF07716"/>
    </source>
</evidence>
<proteinExistence type="predicted"/>
<name>A0AAD1UKW7_EUPCR</name>
<feature type="region of interest" description="Disordered" evidence="1">
    <location>
        <begin position="1"/>
        <end position="21"/>
    </location>
</feature>
<dbReference type="InterPro" id="IPR004827">
    <property type="entry name" value="bZIP"/>
</dbReference>
<dbReference type="Proteomes" id="UP001295684">
    <property type="component" value="Unassembled WGS sequence"/>
</dbReference>
<dbReference type="Pfam" id="PF07716">
    <property type="entry name" value="bZIP_2"/>
    <property type="match status" value="1"/>
</dbReference>